<keyword evidence="7 13" id="KW-0808">Transferase</keyword>
<dbReference type="HOGENOM" id="CLU_038816_2_0_6"/>
<dbReference type="GO" id="GO:0009245">
    <property type="term" value="P:lipid A biosynthetic process"/>
    <property type="evidence" value="ECO:0007669"/>
    <property type="project" value="UniProtKB-UniRule"/>
</dbReference>
<dbReference type="NCBIfam" id="TIGR00682">
    <property type="entry name" value="lpxK"/>
    <property type="match status" value="1"/>
</dbReference>
<evidence type="ECO:0000256" key="2">
    <source>
        <dbReference type="ARBA" id="ARBA00004870"/>
    </source>
</evidence>
<dbReference type="PANTHER" id="PTHR42724:SF1">
    <property type="entry name" value="TETRAACYLDISACCHARIDE 4'-KINASE, MITOCHONDRIAL-RELATED"/>
    <property type="match status" value="1"/>
</dbReference>
<dbReference type="RefSeq" id="WP_009018945.1">
    <property type="nucleotide sequence ID" value="NZ_DS999411.1"/>
</dbReference>
<name>B8KYJ6_9GAMM</name>
<evidence type="ECO:0000256" key="3">
    <source>
        <dbReference type="ARBA" id="ARBA00012071"/>
    </source>
</evidence>
<dbReference type="HAMAP" id="MF_00409">
    <property type="entry name" value="LpxK"/>
    <property type="match status" value="1"/>
</dbReference>
<dbReference type="PANTHER" id="PTHR42724">
    <property type="entry name" value="TETRAACYLDISACCHARIDE 4'-KINASE"/>
    <property type="match status" value="1"/>
</dbReference>
<dbReference type="eggNOG" id="COG1663">
    <property type="taxonomic scope" value="Bacteria"/>
</dbReference>
<dbReference type="GO" id="GO:0009029">
    <property type="term" value="F:lipid-A 4'-kinase activity"/>
    <property type="evidence" value="ECO:0007669"/>
    <property type="project" value="UniProtKB-UniRule"/>
</dbReference>
<evidence type="ECO:0000256" key="11">
    <source>
        <dbReference type="ARBA" id="ARBA00023098"/>
    </source>
</evidence>
<keyword evidence="9 13" id="KW-0418">Kinase</keyword>
<evidence type="ECO:0000256" key="1">
    <source>
        <dbReference type="ARBA" id="ARBA00002274"/>
    </source>
</evidence>
<comment type="catalytic activity">
    <reaction evidence="13">
        <text>a lipid A disaccharide + ATP = a lipid IVA + ADP + H(+)</text>
        <dbReference type="Rhea" id="RHEA:67840"/>
        <dbReference type="ChEBI" id="CHEBI:15378"/>
        <dbReference type="ChEBI" id="CHEBI:30616"/>
        <dbReference type="ChEBI" id="CHEBI:176343"/>
        <dbReference type="ChEBI" id="CHEBI:176425"/>
        <dbReference type="ChEBI" id="CHEBI:456216"/>
        <dbReference type="EC" id="2.7.1.130"/>
    </reaction>
</comment>
<evidence type="ECO:0000256" key="12">
    <source>
        <dbReference type="ARBA" id="ARBA00029757"/>
    </source>
</evidence>
<evidence type="ECO:0000313" key="15">
    <source>
        <dbReference type="EMBL" id="EED34197.1"/>
    </source>
</evidence>
<evidence type="ECO:0000256" key="6">
    <source>
        <dbReference type="ARBA" id="ARBA00022556"/>
    </source>
</evidence>
<dbReference type="AlphaFoldDB" id="B8KYJ6"/>
<dbReference type="STRING" id="565045.NOR51B_134"/>
<evidence type="ECO:0000313" key="16">
    <source>
        <dbReference type="Proteomes" id="UP000004699"/>
    </source>
</evidence>
<evidence type="ECO:0000256" key="10">
    <source>
        <dbReference type="ARBA" id="ARBA00022840"/>
    </source>
</evidence>
<evidence type="ECO:0000256" key="5">
    <source>
        <dbReference type="ARBA" id="ARBA00022516"/>
    </source>
</evidence>
<dbReference type="Proteomes" id="UP000004699">
    <property type="component" value="Unassembled WGS sequence"/>
</dbReference>
<dbReference type="EMBL" id="DS999411">
    <property type="protein sequence ID" value="EED34197.1"/>
    <property type="molecule type" value="Genomic_DNA"/>
</dbReference>
<sequence length="341" mass="36950">MSAISQLESFISRAWYAKAPWLWLLLPLSFIVGIVVSIRARRLQSTRHQRLPIPVIVVGGITVGGTGKTPVITALIDELQRRGYRPGVVSRGYGGTMPSVPLAVAPDSLASVVGDEPLLLSRLTGVPVAVSRDRAAAVRLVATLGADICLADDGLQHIGLPRDVEIAVLDGDRGLGNGFLLPAGPLREPAERLTSVDAVLERNGRNPERRFYYQLSGFRQLSSGVRLGANEAREQWDTESLEAITGLGQPGQFFHSLRDAGFPVDGLSLPDHRVISRAQLATINAEIVLITGKDAVKLPPAIDQRLWVAEIATVLPDRFTENLLDRMLQQNKNGRDVCSTL</sequence>
<keyword evidence="11 13" id="KW-0443">Lipid metabolism</keyword>
<comment type="pathway">
    <text evidence="2 13">Glycolipid biosynthesis; lipid IV(A) biosynthesis; lipid IV(A) from (3R)-3-hydroxytetradecanoyl-[acyl-carrier-protein] and UDP-N-acetyl-alpha-D-glucosamine: step 6/6.</text>
</comment>
<dbReference type="SUPFAM" id="SSF52540">
    <property type="entry name" value="P-loop containing nucleoside triphosphate hydrolases"/>
    <property type="match status" value="1"/>
</dbReference>
<keyword evidence="14" id="KW-0812">Transmembrane</keyword>
<dbReference type="GO" id="GO:0009244">
    <property type="term" value="P:lipopolysaccharide core region biosynthetic process"/>
    <property type="evidence" value="ECO:0007669"/>
    <property type="project" value="TreeGrafter"/>
</dbReference>
<keyword evidence="10 13" id="KW-0067">ATP-binding</keyword>
<feature type="transmembrane region" description="Helical" evidence="14">
    <location>
        <begin position="20"/>
        <end position="40"/>
    </location>
</feature>
<proteinExistence type="inferred from homology"/>
<keyword evidence="16" id="KW-1185">Reference proteome</keyword>
<evidence type="ECO:0000256" key="4">
    <source>
        <dbReference type="ARBA" id="ARBA00016436"/>
    </source>
</evidence>
<evidence type="ECO:0000256" key="7">
    <source>
        <dbReference type="ARBA" id="ARBA00022679"/>
    </source>
</evidence>
<evidence type="ECO:0000256" key="13">
    <source>
        <dbReference type="HAMAP-Rule" id="MF_00409"/>
    </source>
</evidence>
<dbReference type="GO" id="GO:0005886">
    <property type="term" value="C:plasma membrane"/>
    <property type="evidence" value="ECO:0007669"/>
    <property type="project" value="TreeGrafter"/>
</dbReference>
<keyword evidence="14" id="KW-1133">Transmembrane helix</keyword>
<organism evidence="15 16">
    <name type="scientific">Luminiphilus syltensis NOR5-1B</name>
    <dbReference type="NCBI Taxonomy" id="565045"/>
    <lineage>
        <taxon>Bacteria</taxon>
        <taxon>Pseudomonadati</taxon>
        <taxon>Pseudomonadota</taxon>
        <taxon>Gammaproteobacteria</taxon>
        <taxon>Cellvibrionales</taxon>
        <taxon>Halieaceae</taxon>
        <taxon>Luminiphilus</taxon>
    </lineage>
</organism>
<reference evidence="16" key="1">
    <citation type="journal article" date="2013" name="BMC Microbiol.">
        <title>Taxonomy and evolution of bacteriochlorophyll a-containing members of the OM60/NOR5 clade of marine gammaproteobacteria: description of Luminiphilus syltensis gen. nov., sp. nov., reclassification of Haliea rubra as Pseudohaliea rubra gen. nov., comb. nov., and emendation of Chromatocurvus halotolerans.</title>
        <authorList>
            <person name="Spring S."/>
            <person name="Riedel T."/>
            <person name="Sproer C."/>
            <person name="Yan S."/>
            <person name="Harder J."/>
            <person name="Fuchs B.M."/>
        </authorList>
    </citation>
    <scope>NUCLEOTIDE SEQUENCE [LARGE SCALE GENOMIC DNA]</scope>
    <source>
        <strain evidence="16">NOR51-B</strain>
    </source>
</reference>
<feature type="binding site" evidence="13">
    <location>
        <begin position="62"/>
        <end position="69"/>
    </location>
    <ligand>
        <name>ATP</name>
        <dbReference type="ChEBI" id="CHEBI:30616"/>
    </ligand>
</feature>
<dbReference type="GO" id="GO:0005524">
    <property type="term" value="F:ATP binding"/>
    <property type="evidence" value="ECO:0007669"/>
    <property type="project" value="UniProtKB-UniRule"/>
</dbReference>
<dbReference type="UniPathway" id="UPA00359">
    <property type="reaction ID" value="UER00482"/>
</dbReference>
<protein>
    <recommendedName>
        <fullName evidence="4 13">Tetraacyldisaccharide 4'-kinase</fullName>
        <ecNumber evidence="3 13">2.7.1.130</ecNumber>
    </recommendedName>
    <alternativeName>
        <fullName evidence="12 13">Lipid A 4'-kinase</fullName>
    </alternativeName>
</protein>
<comment type="function">
    <text evidence="1 13">Transfers the gamma-phosphate of ATP to the 4'-position of a tetraacyldisaccharide 1-phosphate intermediate (termed DS-1-P) to form tetraacyldisaccharide 1,4'-bis-phosphate (lipid IVA).</text>
</comment>
<keyword evidence="6 13" id="KW-0441">Lipid A biosynthesis</keyword>
<evidence type="ECO:0000256" key="8">
    <source>
        <dbReference type="ARBA" id="ARBA00022741"/>
    </source>
</evidence>
<keyword evidence="8 13" id="KW-0547">Nucleotide-binding</keyword>
<gene>
    <name evidence="13 15" type="primary">lpxK</name>
    <name evidence="15" type="ORF">NOR51B_134</name>
</gene>
<keyword evidence="5 13" id="KW-0444">Lipid biosynthesis</keyword>
<comment type="similarity">
    <text evidence="13">Belongs to the LpxK family.</text>
</comment>
<dbReference type="Pfam" id="PF02606">
    <property type="entry name" value="LpxK"/>
    <property type="match status" value="1"/>
</dbReference>
<dbReference type="InterPro" id="IPR027417">
    <property type="entry name" value="P-loop_NTPase"/>
</dbReference>
<keyword evidence="14" id="KW-0472">Membrane</keyword>
<evidence type="ECO:0000256" key="9">
    <source>
        <dbReference type="ARBA" id="ARBA00022777"/>
    </source>
</evidence>
<dbReference type="EC" id="2.7.1.130" evidence="3 13"/>
<evidence type="ECO:0000256" key="14">
    <source>
        <dbReference type="SAM" id="Phobius"/>
    </source>
</evidence>
<dbReference type="OrthoDB" id="9766423at2"/>
<accession>B8KYJ6</accession>
<dbReference type="InterPro" id="IPR003758">
    <property type="entry name" value="LpxK"/>
</dbReference>